<feature type="compositionally biased region" description="Polar residues" evidence="8">
    <location>
        <begin position="360"/>
        <end position="401"/>
    </location>
</feature>
<keyword evidence="4" id="KW-0805">Transcription regulation</keyword>
<evidence type="ECO:0000256" key="5">
    <source>
        <dbReference type="ARBA" id="ARBA00023125"/>
    </source>
</evidence>
<keyword evidence="7" id="KW-0539">Nucleus</keyword>
<dbReference type="AlphaFoldDB" id="A0A8X7N722"/>
<evidence type="ECO:0000259" key="9">
    <source>
        <dbReference type="PROSITE" id="PS50048"/>
    </source>
</evidence>
<keyword evidence="11" id="KW-1185">Reference proteome</keyword>
<name>A0A8X7N722_9BASI</name>
<feature type="compositionally biased region" description="Basic and acidic residues" evidence="8">
    <location>
        <begin position="646"/>
        <end position="662"/>
    </location>
</feature>
<reference evidence="10" key="1">
    <citation type="submission" date="2016-04" db="EMBL/GenBank/DDBJ databases">
        <authorList>
            <person name="Nguyen H.D."/>
            <person name="Samba Siva P."/>
            <person name="Cullis J."/>
            <person name="Levesque C.A."/>
            <person name="Hambleton S."/>
        </authorList>
    </citation>
    <scope>NUCLEOTIDE SEQUENCE</scope>
    <source>
        <strain evidence="10">DAOMC 236422</strain>
    </source>
</reference>
<dbReference type="PANTHER" id="PTHR31313:SF81">
    <property type="entry name" value="TY1 ENHANCER ACTIVATOR"/>
    <property type="match status" value="1"/>
</dbReference>
<feature type="compositionally biased region" description="Basic residues" evidence="8">
    <location>
        <begin position="166"/>
        <end position="175"/>
    </location>
</feature>
<comment type="caution">
    <text evidence="10">The sequence shown here is derived from an EMBL/GenBank/DDBJ whole genome shotgun (WGS) entry which is preliminary data.</text>
</comment>
<dbReference type="InterPro" id="IPR036864">
    <property type="entry name" value="Zn2-C6_fun-type_DNA-bd_sf"/>
</dbReference>
<dbReference type="InterPro" id="IPR051615">
    <property type="entry name" value="Transcr_Regulatory_Elem"/>
</dbReference>
<feature type="region of interest" description="Disordered" evidence="8">
    <location>
        <begin position="521"/>
        <end position="546"/>
    </location>
</feature>
<dbReference type="SUPFAM" id="SSF57701">
    <property type="entry name" value="Zn2/Cys6 DNA-binding domain"/>
    <property type="match status" value="1"/>
</dbReference>
<feature type="region of interest" description="Disordered" evidence="8">
    <location>
        <begin position="39"/>
        <end position="78"/>
    </location>
</feature>
<feature type="compositionally biased region" description="Polar residues" evidence="8">
    <location>
        <begin position="521"/>
        <end position="541"/>
    </location>
</feature>
<dbReference type="SMART" id="SM00066">
    <property type="entry name" value="GAL4"/>
    <property type="match status" value="1"/>
</dbReference>
<feature type="compositionally biased region" description="Polar residues" evidence="8">
    <location>
        <begin position="449"/>
        <end position="460"/>
    </location>
</feature>
<evidence type="ECO:0000256" key="7">
    <source>
        <dbReference type="ARBA" id="ARBA00023242"/>
    </source>
</evidence>
<evidence type="ECO:0000256" key="1">
    <source>
        <dbReference type="ARBA" id="ARBA00004123"/>
    </source>
</evidence>
<feature type="region of interest" description="Disordered" evidence="8">
    <location>
        <begin position="311"/>
        <end position="347"/>
    </location>
</feature>
<dbReference type="EMBL" id="LWDG02000153">
    <property type="protein sequence ID" value="KAE8268411.1"/>
    <property type="molecule type" value="Genomic_DNA"/>
</dbReference>
<evidence type="ECO:0000256" key="6">
    <source>
        <dbReference type="ARBA" id="ARBA00023163"/>
    </source>
</evidence>
<evidence type="ECO:0000256" key="2">
    <source>
        <dbReference type="ARBA" id="ARBA00022723"/>
    </source>
</evidence>
<accession>A0A8X7N722</accession>
<evidence type="ECO:0000256" key="8">
    <source>
        <dbReference type="SAM" id="MobiDB-lite"/>
    </source>
</evidence>
<feature type="region of interest" description="Disordered" evidence="8">
    <location>
        <begin position="360"/>
        <end position="409"/>
    </location>
</feature>
<feature type="compositionally biased region" description="Polar residues" evidence="8">
    <location>
        <begin position="616"/>
        <end position="627"/>
    </location>
</feature>
<dbReference type="GO" id="GO:0000981">
    <property type="term" value="F:DNA-binding transcription factor activity, RNA polymerase II-specific"/>
    <property type="evidence" value="ECO:0007669"/>
    <property type="project" value="InterPro"/>
</dbReference>
<dbReference type="PANTHER" id="PTHR31313">
    <property type="entry name" value="TY1 ENHANCER ACTIVATOR"/>
    <property type="match status" value="1"/>
</dbReference>
<proteinExistence type="predicted"/>
<comment type="subcellular location">
    <subcellularLocation>
        <location evidence="1">Nucleus</location>
    </subcellularLocation>
</comment>
<dbReference type="PROSITE" id="PS00463">
    <property type="entry name" value="ZN2_CY6_FUNGAL_1"/>
    <property type="match status" value="1"/>
</dbReference>
<keyword evidence="5" id="KW-0238">DNA-binding</keyword>
<evidence type="ECO:0000313" key="11">
    <source>
        <dbReference type="Proteomes" id="UP000078113"/>
    </source>
</evidence>
<keyword evidence="6" id="KW-0804">Transcription</keyword>
<evidence type="ECO:0000313" key="10">
    <source>
        <dbReference type="EMBL" id="KAE8268411.1"/>
    </source>
</evidence>
<evidence type="ECO:0000256" key="3">
    <source>
        <dbReference type="ARBA" id="ARBA00022833"/>
    </source>
</evidence>
<reference evidence="10" key="2">
    <citation type="journal article" date="2019" name="IMA Fungus">
        <title>Genome sequencing and comparison of five Tilletia species to identify candidate genes for the detection of regulated species infecting wheat.</title>
        <authorList>
            <person name="Nguyen H.D.T."/>
            <person name="Sultana T."/>
            <person name="Kesanakurti P."/>
            <person name="Hambleton S."/>
        </authorList>
    </citation>
    <scope>NUCLEOTIDE SEQUENCE</scope>
    <source>
        <strain evidence="10">DAOMC 236422</strain>
    </source>
</reference>
<feature type="region of interest" description="Disordered" evidence="8">
    <location>
        <begin position="282"/>
        <end position="301"/>
    </location>
</feature>
<keyword evidence="3" id="KW-0862">Zinc</keyword>
<dbReference type="GO" id="GO:0003677">
    <property type="term" value="F:DNA binding"/>
    <property type="evidence" value="ECO:0007669"/>
    <property type="project" value="UniProtKB-KW"/>
</dbReference>
<dbReference type="Gene3D" id="4.10.240.10">
    <property type="entry name" value="Zn(2)-C6 fungal-type DNA-binding domain"/>
    <property type="match status" value="1"/>
</dbReference>
<sequence length="662" mass="71150">MRSDHNFHQQPWKLFTPVPQHSTLSFQNAVTSTMASHAYRPAGRDSGQYDASLHHASQNGGSLTSSYPTSSSSFDQSNPVGLWAPPVPFVLSHGPTSADPPHRLLQTDDVPMLMPASNNQQSSTTSHSYPPTNSNDGETHVAAMEKMSSDSEEEDDGQHEVEIVAKKRPSRTTAANKKRNTKACDGCRRQKCKCEPDPQRKSSCAQCSLLGQLCTYNDQSKKRGPPKGYISSIENRLHHMENILYELMRTQEPDGKSVLERLVGKEIMDDIYSGKIVLKKHHDPERRNTTRPGQGGKWKHSWWAAPLENRAEGNGKASTSYSAQECTSPSSTATTTSSPKSGPSAYTATSKVKPAFLNPPRQQAWQSAQAEANQNRYSISPKSGTQPSEGDTTQSGTPSTREQSDSTELAAGMTSAMDIRPIEAWSAGPAKANGVGLNSAPDEAVPRNSPASMTASVGTDMNGSASNSIVNPSMDHRNVLPMTGSYFNKPYDGASSQYGTISSSPAHSTLSLTSSFIPPITHASSPTNASVQTNRSSQSSDHPGILSSPWSFGNVHAISSSPYGPNPGVTATKSDSAAWVSPGMKIQDVGYLNASGLKRKRETSLDGSSMLPPQLSGASSNLYNGSPCSKMARSPSEWDVSVTAKPRQEGENHHPQTYTARE</sequence>
<gene>
    <name evidence="10" type="ORF">A4X09_0g3937</name>
</gene>
<dbReference type="GO" id="GO:0005634">
    <property type="term" value="C:nucleus"/>
    <property type="evidence" value="ECO:0007669"/>
    <property type="project" value="UniProtKB-SubCell"/>
</dbReference>
<dbReference type="PROSITE" id="PS50048">
    <property type="entry name" value="ZN2_CY6_FUNGAL_2"/>
    <property type="match status" value="1"/>
</dbReference>
<feature type="domain" description="Zn(2)-C6 fungal-type" evidence="9">
    <location>
        <begin position="183"/>
        <end position="216"/>
    </location>
</feature>
<organism evidence="10 11">
    <name type="scientific">Tilletia walkeri</name>
    <dbReference type="NCBI Taxonomy" id="117179"/>
    <lineage>
        <taxon>Eukaryota</taxon>
        <taxon>Fungi</taxon>
        <taxon>Dikarya</taxon>
        <taxon>Basidiomycota</taxon>
        <taxon>Ustilaginomycotina</taxon>
        <taxon>Exobasidiomycetes</taxon>
        <taxon>Tilletiales</taxon>
        <taxon>Tilletiaceae</taxon>
        <taxon>Tilletia</taxon>
    </lineage>
</organism>
<feature type="region of interest" description="Disordered" evidence="8">
    <location>
        <begin position="114"/>
        <end position="175"/>
    </location>
</feature>
<feature type="compositionally biased region" description="Low complexity" evidence="8">
    <location>
        <begin position="117"/>
        <end position="126"/>
    </location>
</feature>
<feature type="region of interest" description="Disordered" evidence="8">
    <location>
        <begin position="434"/>
        <end position="460"/>
    </location>
</feature>
<protein>
    <recommendedName>
        <fullName evidence="9">Zn(2)-C6 fungal-type domain-containing protein</fullName>
    </recommendedName>
</protein>
<feature type="compositionally biased region" description="Polar residues" evidence="8">
    <location>
        <begin position="316"/>
        <end position="326"/>
    </location>
</feature>
<feature type="compositionally biased region" description="Low complexity" evidence="8">
    <location>
        <begin position="62"/>
        <end position="77"/>
    </location>
</feature>
<dbReference type="GO" id="GO:0008270">
    <property type="term" value="F:zinc ion binding"/>
    <property type="evidence" value="ECO:0007669"/>
    <property type="project" value="InterPro"/>
</dbReference>
<dbReference type="CDD" id="cd00067">
    <property type="entry name" value="GAL4"/>
    <property type="match status" value="1"/>
</dbReference>
<keyword evidence="2" id="KW-0479">Metal-binding</keyword>
<feature type="compositionally biased region" description="Polar residues" evidence="8">
    <location>
        <begin position="127"/>
        <end position="136"/>
    </location>
</feature>
<feature type="compositionally biased region" description="Low complexity" evidence="8">
    <location>
        <begin position="327"/>
        <end position="344"/>
    </location>
</feature>
<feature type="region of interest" description="Disordered" evidence="8">
    <location>
        <begin position="603"/>
        <end position="662"/>
    </location>
</feature>
<dbReference type="Proteomes" id="UP000078113">
    <property type="component" value="Unassembled WGS sequence"/>
</dbReference>
<evidence type="ECO:0000256" key="4">
    <source>
        <dbReference type="ARBA" id="ARBA00023015"/>
    </source>
</evidence>
<dbReference type="InterPro" id="IPR001138">
    <property type="entry name" value="Zn2Cys6_DnaBD"/>
</dbReference>